<dbReference type="SUPFAM" id="SSF53448">
    <property type="entry name" value="Nucleotide-diphospho-sugar transferases"/>
    <property type="match status" value="1"/>
</dbReference>
<name>A0ABZ2Z1X0_9BACT</name>
<evidence type="ECO:0000313" key="2">
    <source>
        <dbReference type="Proteomes" id="UP001449657"/>
    </source>
</evidence>
<reference evidence="1 2" key="1">
    <citation type="submission" date="2024-03" db="EMBL/GenBank/DDBJ databases">
        <title>Chitinophaga caseinilytica sp. nov., a casein hydrolysing bacterium isolated from forest soil.</title>
        <authorList>
            <person name="Lee D.S."/>
            <person name="Han D.M."/>
            <person name="Baek J.H."/>
            <person name="Choi D.G."/>
            <person name="Jeon J.H."/>
            <person name="Jeon C.O."/>
        </authorList>
    </citation>
    <scope>NUCLEOTIDE SEQUENCE [LARGE SCALE GENOMIC DNA]</scope>
    <source>
        <strain evidence="1 2">KACC 19118</strain>
    </source>
</reference>
<proteinExistence type="predicted"/>
<dbReference type="EMBL" id="CP150096">
    <property type="protein sequence ID" value="WZN45322.1"/>
    <property type="molecule type" value="Genomic_DNA"/>
</dbReference>
<gene>
    <name evidence="1" type="ORF">WJU22_20705</name>
</gene>
<sequence length="225" mass="25443">MKILHHDDWLRSPNALATIADQLDRNPSASMAYSATVDVYPNNAEVVHQTTPAQLDQLNRRPESLLLGNFVGAPSGVTFRKFPGLRFDPQLKWLVDIDFYLEALKHGPAVYIPEPLVNIGLHEMQVTNAVQHDPAVVLPEWAHVLGKNPRYVKQGWKMYDLLWRMFRNFGIRSQDELVRYCAGNPVPAVFRQIVRAQCRVPAALLRAGPASKALMSAAWVRSLWL</sequence>
<evidence type="ECO:0000313" key="1">
    <source>
        <dbReference type="EMBL" id="WZN45322.1"/>
    </source>
</evidence>
<dbReference type="Proteomes" id="UP001449657">
    <property type="component" value="Chromosome"/>
</dbReference>
<dbReference type="InterPro" id="IPR029044">
    <property type="entry name" value="Nucleotide-diphossugar_trans"/>
</dbReference>
<dbReference type="Gene3D" id="3.90.550.10">
    <property type="entry name" value="Spore Coat Polysaccharide Biosynthesis Protein SpsA, Chain A"/>
    <property type="match status" value="1"/>
</dbReference>
<protein>
    <submittedName>
        <fullName evidence="1">Uncharacterized protein</fullName>
    </submittedName>
</protein>
<keyword evidence="2" id="KW-1185">Reference proteome</keyword>
<accession>A0ABZ2Z1X0</accession>
<organism evidence="1 2">
    <name type="scientific">Chitinophaga caseinilytica</name>
    <dbReference type="NCBI Taxonomy" id="2267521"/>
    <lineage>
        <taxon>Bacteria</taxon>
        <taxon>Pseudomonadati</taxon>
        <taxon>Bacteroidota</taxon>
        <taxon>Chitinophagia</taxon>
        <taxon>Chitinophagales</taxon>
        <taxon>Chitinophagaceae</taxon>
        <taxon>Chitinophaga</taxon>
    </lineage>
</organism>
<dbReference type="RefSeq" id="WP_341840075.1">
    <property type="nucleotide sequence ID" value="NZ_CP149792.1"/>
</dbReference>